<gene>
    <name evidence="1" type="ORF">KOI35_28650</name>
</gene>
<reference evidence="1 2" key="1">
    <citation type="submission" date="2021-06" db="EMBL/GenBank/DDBJ databases">
        <title>Actinoplanes lichenicola sp. nov., and Actinoplanes ovalisporus sp. nov., isolated from lichen in Thailand.</title>
        <authorList>
            <person name="Saeng-In P."/>
            <person name="Kanchanasin P."/>
            <person name="Yuki M."/>
            <person name="Kudo T."/>
            <person name="Ohkuma M."/>
            <person name="Phongsopitanun W."/>
            <person name="Tanasupawat S."/>
        </authorList>
    </citation>
    <scope>NUCLEOTIDE SEQUENCE [LARGE SCALE GENOMIC DNA]</scope>
    <source>
        <strain evidence="1 2">NBRC 110975</strain>
    </source>
</reference>
<dbReference type="RefSeq" id="WP_215791747.1">
    <property type="nucleotide sequence ID" value="NZ_JAHKKG010000009.1"/>
</dbReference>
<accession>A0ABS5YXQ3</accession>
<organism evidence="1 2">
    <name type="scientific">Paractinoplanes bogorensis</name>
    <dbReference type="NCBI Taxonomy" id="1610840"/>
    <lineage>
        <taxon>Bacteria</taxon>
        <taxon>Bacillati</taxon>
        <taxon>Actinomycetota</taxon>
        <taxon>Actinomycetes</taxon>
        <taxon>Micromonosporales</taxon>
        <taxon>Micromonosporaceae</taxon>
        <taxon>Paractinoplanes</taxon>
    </lineage>
</organism>
<protein>
    <submittedName>
        <fullName evidence="1">Uncharacterized protein</fullName>
    </submittedName>
</protein>
<evidence type="ECO:0000313" key="1">
    <source>
        <dbReference type="EMBL" id="MBU2667489.1"/>
    </source>
</evidence>
<proteinExistence type="predicted"/>
<name>A0ABS5YXQ3_9ACTN</name>
<evidence type="ECO:0000313" key="2">
    <source>
        <dbReference type="Proteomes" id="UP001519654"/>
    </source>
</evidence>
<keyword evidence="2" id="KW-1185">Reference proteome</keyword>
<dbReference type="Proteomes" id="UP001519654">
    <property type="component" value="Unassembled WGS sequence"/>
</dbReference>
<sequence>MGIVVVANADTDTLGFSAAHSDRYVYSNYFVPMLLTFDDGRTPILPFYVKQALIEATRYGSIDRDRLPHLLKQLGLSEVWSANAMDAAEENLPGQDPTMSHRERPASRPTLLGDQDAEFIAGLLQSDVGIAFLDRTRIRPMGFALGEHVYALALAPGEEAVLEQRTYTKKELTLEEQDETEQQTDIELTSALTTELQEGFERQKSISDTWGLNASHTGSYTSPTGFWGTFNASHTIGYTRNVTEANQETSRRAVKDSRTATSKVAARYRTQHKTDFKLVTETGSETKSKRTVRNPNRVTPITLHYFKVLQRLELAQERYGARICWAPTVKEPALAFAKKISDGRQRILEQAATAAGTPPTMPVRPAPGQPAAAPTKVFYSAVKTLDKWGVVGDMSADYDVDVPFDAGWLWDGDVDFIRANVNLITRRPPDSIAARVVGAPLVTSSDGGTVVRVRVHVGAAMWIGGPGADVQVAANFQQAPTNAGQNADDAAYNALVAAYVTGLQEWTDKRDELLAAAAIAADEFEARLRAGFSPVNEMISQIVAEHFPAGVRDEAWEIDLWNRVFDWERASFVSYPGWWSGGDARAPELDPGDFLNASWAKLYLPVRAGMELTALRWIFGKAVATRLDPRVEDRLQKFVDELSKFRTEALGSADEMPELGEPCQDVPEKVYCLAKWSELMPTDGTHLEVVQGATTAADAVTAKEITDAEELRAALLESERQSNRLKTKAWDQISEPADLDVHIGTDRS</sequence>
<dbReference type="EMBL" id="JAHKKG010000009">
    <property type="protein sequence ID" value="MBU2667489.1"/>
    <property type="molecule type" value="Genomic_DNA"/>
</dbReference>
<comment type="caution">
    <text evidence="1">The sequence shown here is derived from an EMBL/GenBank/DDBJ whole genome shotgun (WGS) entry which is preliminary data.</text>
</comment>